<proteinExistence type="predicted"/>
<dbReference type="InterPro" id="IPR032710">
    <property type="entry name" value="NTF2-like_dom_sf"/>
</dbReference>
<dbReference type="InterPro" id="IPR027843">
    <property type="entry name" value="DUF4440"/>
</dbReference>
<dbReference type="Gene3D" id="3.10.450.50">
    <property type="match status" value="1"/>
</dbReference>
<dbReference type="AlphaFoldDB" id="A0AAE3VP41"/>
<evidence type="ECO:0000259" key="1">
    <source>
        <dbReference type="Pfam" id="PF14534"/>
    </source>
</evidence>
<protein>
    <submittedName>
        <fullName evidence="2">Uncharacterized protein (TIGR02246 family)</fullName>
    </submittedName>
</protein>
<dbReference type="NCBIfam" id="TIGR02246">
    <property type="entry name" value="SgcJ/EcaC family oxidoreductase"/>
    <property type="match status" value="1"/>
</dbReference>
<dbReference type="Pfam" id="PF14534">
    <property type="entry name" value="DUF4440"/>
    <property type="match status" value="1"/>
</dbReference>
<dbReference type="RefSeq" id="WP_306885053.1">
    <property type="nucleotide sequence ID" value="NZ_JAUSUL010000002.1"/>
</dbReference>
<dbReference type="InterPro" id="IPR011944">
    <property type="entry name" value="Steroid_delta5-4_isomerase"/>
</dbReference>
<keyword evidence="3" id="KW-1185">Reference proteome</keyword>
<organism evidence="2 3">
    <name type="scientific">Amorphus orientalis</name>
    <dbReference type="NCBI Taxonomy" id="649198"/>
    <lineage>
        <taxon>Bacteria</taxon>
        <taxon>Pseudomonadati</taxon>
        <taxon>Pseudomonadota</taxon>
        <taxon>Alphaproteobacteria</taxon>
        <taxon>Hyphomicrobiales</taxon>
        <taxon>Amorphaceae</taxon>
        <taxon>Amorphus</taxon>
    </lineage>
</organism>
<reference evidence="2" key="1">
    <citation type="submission" date="2023-07" db="EMBL/GenBank/DDBJ databases">
        <title>Genomic Encyclopedia of Type Strains, Phase IV (KMG-IV): sequencing the most valuable type-strain genomes for metagenomic binning, comparative biology and taxonomic classification.</title>
        <authorList>
            <person name="Goeker M."/>
        </authorList>
    </citation>
    <scope>NUCLEOTIDE SEQUENCE</scope>
    <source>
        <strain evidence="2">DSM 21202</strain>
    </source>
</reference>
<sequence>MVNDSDAESAEADAAAIGAILRTVATAFRNQDTTGLAEIYAEDADWTNAFGTTLKGRQAIVDYLDELFAHPRFGPGKPKGPPNADVRALGADVVVARTYVELEGQETPSGHIPMRRNFSLKVIAREADGIWRIVSDIYMDARDEATFHDA</sequence>
<feature type="domain" description="DUF4440" evidence="1">
    <location>
        <begin position="19"/>
        <end position="133"/>
    </location>
</feature>
<dbReference type="EMBL" id="JAUSUL010000002">
    <property type="protein sequence ID" value="MDQ0315216.1"/>
    <property type="molecule type" value="Genomic_DNA"/>
</dbReference>
<name>A0AAE3VP41_9HYPH</name>
<evidence type="ECO:0000313" key="2">
    <source>
        <dbReference type="EMBL" id="MDQ0315216.1"/>
    </source>
</evidence>
<dbReference type="Proteomes" id="UP001229244">
    <property type="component" value="Unassembled WGS sequence"/>
</dbReference>
<gene>
    <name evidence="2" type="ORF">J2S73_001673</name>
</gene>
<dbReference type="SUPFAM" id="SSF54427">
    <property type="entry name" value="NTF2-like"/>
    <property type="match status" value="1"/>
</dbReference>
<accession>A0AAE3VP41</accession>
<comment type="caution">
    <text evidence="2">The sequence shown here is derived from an EMBL/GenBank/DDBJ whole genome shotgun (WGS) entry which is preliminary data.</text>
</comment>
<evidence type="ECO:0000313" key="3">
    <source>
        <dbReference type="Proteomes" id="UP001229244"/>
    </source>
</evidence>